<gene>
    <name evidence="2" type="primary">Aste57867_1501</name>
    <name evidence="1" type="ORF">As57867_001500</name>
    <name evidence="2" type="ORF">ASTE57867_1501</name>
</gene>
<sequence length="412" mass="46279">MAWSGCGRYLAVAKDTRLCVRDVGLNMSIVQIFTCVDVISAIQWAPFDSSDSNIPLIYCAMYKRAIVQVFSIADPTWNCKIAEGVCGLIAAKWTPDTRHVITVSDFRIHATVWSLVDASKYVIRHPKLGVEGFAFSPDGTYLAVAERVDCKDAIGIYNVETWELVRHFDVTSYDVVEISWSLDGRAIVLRDTFLEYRLLFYSVDGVLLHQFEAYQNALGVKTMSWSPSGQFLAVGSYDEKVRLVSHMHWKSIAELDHPTFLPSTKTSMDIYKEDNASKSWALETPPYTVTYVTPDPMKDMPKVGVGSVAWSHDAAFLATKNDAMPFHIWIWKTETMELHALLAASAPVKTFRWNPSRNSLAFGCGHARVCFWAPEGLTWMDIPDVKVLGLRWHPTGQYVVVLGKGEFCVVIV</sequence>
<protein>
    <submittedName>
        <fullName evidence="2">Aste57867_1501 protein</fullName>
    </submittedName>
</protein>
<reference evidence="1" key="2">
    <citation type="submission" date="2019-06" db="EMBL/GenBank/DDBJ databases">
        <title>Genomics analysis of Aphanomyces spp. identifies a new class of oomycete effector associated with host adaptation.</title>
        <authorList>
            <person name="Gaulin E."/>
        </authorList>
    </citation>
    <scope>NUCLEOTIDE SEQUENCE</scope>
    <source>
        <strain evidence="1">CBS 578.67</strain>
    </source>
</reference>
<dbReference type="OrthoDB" id="308690at2759"/>
<dbReference type="AlphaFoldDB" id="A0A485K5F4"/>
<dbReference type="Pfam" id="PF00400">
    <property type="entry name" value="WD40"/>
    <property type="match status" value="1"/>
</dbReference>
<evidence type="ECO:0000313" key="3">
    <source>
        <dbReference type="Proteomes" id="UP000332933"/>
    </source>
</evidence>
<dbReference type="InterPro" id="IPR001680">
    <property type="entry name" value="WD40_rpt"/>
</dbReference>
<dbReference type="InterPro" id="IPR052778">
    <property type="entry name" value="Centrosome-WD_assoc"/>
</dbReference>
<dbReference type="EMBL" id="VJMH01000122">
    <property type="protein sequence ID" value="KAF0718768.1"/>
    <property type="molecule type" value="Genomic_DNA"/>
</dbReference>
<keyword evidence="3" id="KW-1185">Reference proteome</keyword>
<dbReference type="InterPro" id="IPR015943">
    <property type="entry name" value="WD40/YVTN_repeat-like_dom_sf"/>
</dbReference>
<dbReference type="GO" id="GO:0005815">
    <property type="term" value="C:microtubule organizing center"/>
    <property type="evidence" value="ECO:0007669"/>
    <property type="project" value="TreeGrafter"/>
</dbReference>
<proteinExistence type="predicted"/>
<dbReference type="GO" id="GO:1990811">
    <property type="term" value="C:MWP complex"/>
    <property type="evidence" value="ECO:0007669"/>
    <property type="project" value="TreeGrafter"/>
</dbReference>
<dbReference type="SMART" id="SM00320">
    <property type="entry name" value="WD40"/>
    <property type="match status" value="3"/>
</dbReference>
<reference evidence="2 3" key="1">
    <citation type="submission" date="2019-03" db="EMBL/GenBank/DDBJ databases">
        <authorList>
            <person name="Gaulin E."/>
            <person name="Dumas B."/>
        </authorList>
    </citation>
    <scope>NUCLEOTIDE SEQUENCE [LARGE SCALE GENOMIC DNA]</scope>
    <source>
        <strain evidence="2">CBS 568.67</strain>
    </source>
</reference>
<dbReference type="PANTHER" id="PTHR16220">
    <property type="entry name" value="WD REPEAT PROTEIN 8-RELATED"/>
    <property type="match status" value="1"/>
</dbReference>
<dbReference type="SUPFAM" id="SSF69322">
    <property type="entry name" value="Tricorn protease domain 2"/>
    <property type="match status" value="1"/>
</dbReference>
<dbReference type="PANTHER" id="PTHR16220:SF0">
    <property type="entry name" value="WD REPEAT-CONTAINING PROTEIN WRAP73"/>
    <property type="match status" value="1"/>
</dbReference>
<accession>A0A485K5F4</accession>
<dbReference type="Proteomes" id="UP000332933">
    <property type="component" value="Unassembled WGS sequence"/>
</dbReference>
<organism evidence="2 3">
    <name type="scientific">Aphanomyces stellatus</name>
    <dbReference type="NCBI Taxonomy" id="120398"/>
    <lineage>
        <taxon>Eukaryota</taxon>
        <taxon>Sar</taxon>
        <taxon>Stramenopiles</taxon>
        <taxon>Oomycota</taxon>
        <taxon>Saprolegniomycetes</taxon>
        <taxon>Saprolegniales</taxon>
        <taxon>Verrucalvaceae</taxon>
        <taxon>Aphanomyces</taxon>
    </lineage>
</organism>
<dbReference type="EMBL" id="CAADRA010000122">
    <property type="protein sequence ID" value="VFT78717.1"/>
    <property type="molecule type" value="Genomic_DNA"/>
</dbReference>
<evidence type="ECO:0000313" key="2">
    <source>
        <dbReference type="EMBL" id="VFT78717.1"/>
    </source>
</evidence>
<name>A0A485K5F4_9STRA</name>
<dbReference type="Gene3D" id="2.130.10.10">
    <property type="entry name" value="YVTN repeat-like/Quinoprotein amine dehydrogenase"/>
    <property type="match status" value="2"/>
</dbReference>
<evidence type="ECO:0000313" key="1">
    <source>
        <dbReference type="EMBL" id="KAF0718768.1"/>
    </source>
</evidence>